<dbReference type="EMBL" id="LKBH01000105">
    <property type="protein sequence ID" value="KQB35707.1"/>
    <property type="molecule type" value="Genomic_DNA"/>
</dbReference>
<proteinExistence type="predicted"/>
<gene>
    <name evidence="1" type="ORF">AOG55_06045</name>
</gene>
<name>A0A0Q0VPS1_9ARCH</name>
<accession>A0A0Q0VPS1</accession>
<comment type="caution">
    <text evidence="1">The sequence shown here is derived from an EMBL/GenBank/DDBJ whole genome shotgun (WGS) entry which is preliminary data.</text>
</comment>
<keyword evidence="2" id="KW-1185">Reference proteome</keyword>
<sequence>MQSFNKHLSNIYISNFKVNEFIKKLYCFKISNVLSSPNKKEITNLIHNMEKSQNVVFSYLWDKNIMVGILNKQHINNPIVLDKYKLELIPYESIDAISYQNIKDLFLKYFQRTFYGKLIIDKDHFYNKNIFYKDDIITLDGFQLKFNTLSNGKMIMVIDYKYKVLKKIVNQNYIEYIKETLKYRPVIKLFDSLSKRFVFINKITDAKVGDFCIPGYNIKLVDYLKNKYAETEPIDANQNVLMSGNYAYSPQFLYYTAGNVDYDKSKFFINTYNRYKKIKGIVKDFNLLTIKINNLNLSFKPFNTEENFISFKKPVRRFYKSDKGINRSLSHGFLRVNPLDHIFIYSDLKSNITDNIYKW</sequence>
<organism evidence="1 2">
    <name type="scientific">Acidiplasma cupricumulans</name>
    <dbReference type="NCBI Taxonomy" id="312540"/>
    <lineage>
        <taxon>Archaea</taxon>
        <taxon>Methanobacteriati</taxon>
        <taxon>Thermoplasmatota</taxon>
        <taxon>Thermoplasmata</taxon>
        <taxon>Thermoplasmatales</taxon>
        <taxon>Ferroplasmaceae</taxon>
        <taxon>Acidiplasma</taxon>
    </lineage>
</organism>
<dbReference type="Proteomes" id="UP000050301">
    <property type="component" value="Unassembled WGS sequence"/>
</dbReference>
<dbReference type="AlphaFoldDB" id="A0A0Q0VPS1"/>
<dbReference type="InParanoid" id="A0A0Q0VPS1"/>
<reference evidence="1 2" key="1">
    <citation type="submission" date="2015-09" db="EMBL/GenBank/DDBJ databases">
        <title>Heavy metals and arsenic resistance mechanisms in polyextremophilic archaea of the family Ferroplasmaceae.</title>
        <authorList>
            <person name="Bulaev A.G."/>
            <person name="Kanygina A.V."/>
        </authorList>
    </citation>
    <scope>NUCLEOTIDE SEQUENCE [LARGE SCALE GENOMIC DNA]</scope>
    <source>
        <strain evidence="1 2">BH2</strain>
    </source>
</reference>
<evidence type="ECO:0000313" key="2">
    <source>
        <dbReference type="Proteomes" id="UP000050301"/>
    </source>
</evidence>
<evidence type="ECO:0000313" key="1">
    <source>
        <dbReference type="EMBL" id="KQB35707.1"/>
    </source>
</evidence>
<protein>
    <submittedName>
        <fullName evidence="1">Uncharacterized protein</fullName>
    </submittedName>
</protein>